<sequence length="65" mass="7707">MNPKRVIVELKKLYPGKKIVVNTPEFPLEIVCELDPIKQTRAVAVIDFARPHYHKKTQKFRSYKR</sequence>
<dbReference type="EMBL" id="MGAI01000007">
    <property type="protein sequence ID" value="OGK45465.1"/>
    <property type="molecule type" value="Genomic_DNA"/>
</dbReference>
<gene>
    <name evidence="1" type="ORF">A3B40_06070</name>
</gene>
<dbReference type="AlphaFoldDB" id="A0A1F7IQ32"/>
<accession>A0A1F7IQ32</accession>
<proteinExistence type="predicted"/>
<comment type="caution">
    <text evidence="1">The sequence shown here is derived from an EMBL/GenBank/DDBJ whole genome shotgun (WGS) entry which is preliminary data.</text>
</comment>
<reference evidence="1 2" key="1">
    <citation type="journal article" date="2016" name="Nat. Commun.">
        <title>Thousands of microbial genomes shed light on interconnected biogeochemical processes in an aquifer system.</title>
        <authorList>
            <person name="Anantharaman K."/>
            <person name="Brown C.T."/>
            <person name="Hug L.A."/>
            <person name="Sharon I."/>
            <person name="Castelle C.J."/>
            <person name="Probst A.J."/>
            <person name="Thomas B.C."/>
            <person name="Singh A."/>
            <person name="Wilkins M.J."/>
            <person name="Karaoz U."/>
            <person name="Brodie E.L."/>
            <person name="Williams K.H."/>
            <person name="Hubbard S.S."/>
            <person name="Banfield J.F."/>
        </authorList>
    </citation>
    <scope>NUCLEOTIDE SEQUENCE [LARGE SCALE GENOMIC DNA]</scope>
</reference>
<dbReference type="Proteomes" id="UP000178040">
    <property type="component" value="Unassembled WGS sequence"/>
</dbReference>
<evidence type="ECO:0000313" key="2">
    <source>
        <dbReference type="Proteomes" id="UP000178040"/>
    </source>
</evidence>
<organism evidence="1 2">
    <name type="scientific">Candidatus Roizmanbacteria bacterium RIFCSPLOWO2_01_FULL_37_16</name>
    <dbReference type="NCBI Taxonomy" id="1802058"/>
    <lineage>
        <taxon>Bacteria</taxon>
        <taxon>Candidatus Roizmaniibacteriota</taxon>
    </lineage>
</organism>
<evidence type="ECO:0000313" key="1">
    <source>
        <dbReference type="EMBL" id="OGK45465.1"/>
    </source>
</evidence>
<name>A0A1F7IQ32_9BACT</name>
<protein>
    <submittedName>
        <fullName evidence="1">Uncharacterized protein</fullName>
    </submittedName>
</protein>